<reference evidence="1 2" key="1">
    <citation type="journal article" date="2017" name="Gigascience">
        <title>Draft genome of the honey bee ectoparasitic mite, Tropilaelaps mercedesae, is shaped by the parasitic life history.</title>
        <authorList>
            <person name="Dong X."/>
            <person name="Armstrong S.D."/>
            <person name="Xia D."/>
            <person name="Makepeace B.L."/>
            <person name="Darby A.C."/>
            <person name="Kadowaki T."/>
        </authorList>
    </citation>
    <scope>NUCLEOTIDE SEQUENCE [LARGE SCALE GENOMIC DNA]</scope>
    <source>
        <strain evidence="1">Wuxi-XJTLU</strain>
    </source>
</reference>
<dbReference type="Proteomes" id="UP000192247">
    <property type="component" value="Unassembled WGS sequence"/>
</dbReference>
<gene>
    <name evidence="1" type="ORF">BIW11_02791</name>
</gene>
<keyword evidence="2" id="KW-1185">Reference proteome</keyword>
<proteinExistence type="predicted"/>
<name>A0A1V9XX90_9ACAR</name>
<protein>
    <submittedName>
        <fullName evidence="1">Uncharacterized protein</fullName>
    </submittedName>
</protein>
<comment type="caution">
    <text evidence="1">The sequence shown here is derived from an EMBL/GenBank/DDBJ whole genome shotgun (WGS) entry which is preliminary data.</text>
</comment>
<accession>A0A1V9XX90</accession>
<evidence type="ECO:0000313" key="1">
    <source>
        <dbReference type="EMBL" id="OQR78090.1"/>
    </source>
</evidence>
<sequence length="152" mass="16674">MLSAMFHLNLLEEFMAAMNEQAALLINISLKKGKQPIEIYDYVAKSSTVTANGPSVAKTHKAQVSRVRHEGDAPTISFDALHRLQGRRPTAVAISTQTTQGLTLLDELKLTQLYLLFFGKRHKFALRESSLDNAFLKVSDDSCTSGADGCCS</sequence>
<dbReference type="InParanoid" id="A0A1V9XX90"/>
<dbReference type="AlphaFoldDB" id="A0A1V9XX90"/>
<dbReference type="EMBL" id="MNPL01002645">
    <property type="protein sequence ID" value="OQR78090.1"/>
    <property type="molecule type" value="Genomic_DNA"/>
</dbReference>
<organism evidence="1 2">
    <name type="scientific">Tropilaelaps mercedesae</name>
    <dbReference type="NCBI Taxonomy" id="418985"/>
    <lineage>
        <taxon>Eukaryota</taxon>
        <taxon>Metazoa</taxon>
        <taxon>Ecdysozoa</taxon>
        <taxon>Arthropoda</taxon>
        <taxon>Chelicerata</taxon>
        <taxon>Arachnida</taxon>
        <taxon>Acari</taxon>
        <taxon>Parasitiformes</taxon>
        <taxon>Mesostigmata</taxon>
        <taxon>Gamasina</taxon>
        <taxon>Dermanyssoidea</taxon>
        <taxon>Laelapidae</taxon>
        <taxon>Tropilaelaps</taxon>
    </lineage>
</organism>
<evidence type="ECO:0000313" key="2">
    <source>
        <dbReference type="Proteomes" id="UP000192247"/>
    </source>
</evidence>